<organism evidence="3 4">
    <name type="scientific">Niveomyces insectorum RCEF 264</name>
    <dbReference type="NCBI Taxonomy" id="1081102"/>
    <lineage>
        <taxon>Eukaryota</taxon>
        <taxon>Fungi</taxon>
        <taxon>Dikarya</taxon>
        <taxon>Ascomycota</taxon>
        <taxon>Pezizomycotina</taxon>
        <taxon>Sordariomycetes</taxon>
        <taxon>Hypocreomycetidae</taxon>
        <taxon>Hypocreales</taxon>
        <taxon>Cordycipitaceae</taxon>
        <taxon>Niveomyces</taxon>
    </lineage>
</organism>
<comment type="caution">
    <text evidence="3">The sequence shown here is derived from an EMBL/GenBank/DDBJ whole genome shotgun (WGS) entry which is preliminary data.</text>
</comment>
<sequence length="552" mass="60947">MQKLFKSSARSNDNDGDNDDRRDTQSPSASHASSGRGPPPDETTRLLPNRIDSNNYSGGTPFLSPDDPAVSPYNLFSVRMTRYFTIVLLILTMVWWTLLLVAHFVTPPGFETRGSPFSAFAYATLSATSLIVCLLFFSAPSKSLRMITAVNALLLLINTIIITAVQRTRHEEGWVGITSVTWALLMAIWTIIADRTVQWGKQEEEERLTGRPETRRTLLECVEVSVSGIALLVLCVVSILLTLSLILRSLDAGLAPPGKRYWVDDGKYQIHVYCHGSKSKEPSPTVLFEGGEDAVENGLWQFAENAVKNGSINRYCLADRPGFGWSDTAPSPFSAGQAAEALSEALARAGEVGPWVLVGAGIGSVYSRVFSSRHGTEIEGLLFIDPVHEDLLRRRGAAGRGFLLWLRGILSPLGIDRIPGALFRGRNKEDRVWGRAAYQTSKTIFAKLQESLVANSLTKRDAVTSRAIQYQDTPLTIVSSGVQIRRDKGWESKQKDLTKLTHNLVAWDVVDQAPHEVWTTLEGRNTIEKRLKKLVHRRAGRVGGLKGVEPQQ</sequence>
<dbReference type="STRING" id="1081102.A0A167YUH3"/>
<keyword evidence="2" id="KW-0472">Membrane</keyword>
<dbReference type="EMBL" id="AZHD01000002">
    <property type="protein sequence ID" value="OAA66707.1"/>
    <property type="molecule type" value="Genomic_DNA"/>
</dbReference>
<evidence type="ECO:0000256" key="1">
    <source>
        <dbReference type="SAM" id="MobiDB-lite"/>
    </source>
</evidence>
<feature type="transmembrane region" description="Helical" evidence="2">
    <location>
        <begin position="117"/>
        <end position="137"/>
    </location>
</feature>
<dbReference type="InterPro" id="IPR029058">
    <property type="entry name" value="AB_hydrolase_fold"/>
</dbReference>
<dbReference type="OrthoDB" id="164921at2759"/>
<keyword evidence="2" id="KW-0812">Transmembrane</keyword>
<dbReference type="InterPro" id="IPR019431">
    <property type="entry name" value="DUF2417"/>
</dbReference>
<feature type="transmembrane region" description="Helical" evidence="2">
    <location>
        <begin position="83"/>
        <end position="105"/>
    </location>
</feature>
<reference evidence="3 4" key="1">
    <citation type="journal article" date="2016" name="Genome Biol. Evol.">
        <title>Divergent and convergent evolution of fungal pathogenicity.</title>
        <authorList>
            <person name="Shang Y."/>
            <person name="Xiao G."/>
            <person name="Zheng P."/>
            <person name="Cen K."/>
            <person name="Zhan S."/>
            <person name="Wang C."/>
        </authorList>
    </citation>
    <scope>NUCLEOTIDE SEQUENCE [LARGE SCALE GENOMIC DNA]</scope>
    <source>
        <strain evidence="3 4">RCEF 264</strain>
    </source>
</reference>
<evidence type="ECO:0000256" key="2">
    <source>
        <dbReference type="SAM" id="Phobius"/>
    </source>
</evidence>
<gene>
    <name evidence="3" type="ORF">SPI_01283</name>
</gene>
<proteinExistence type="predicted"/>
<feature type="transmembrane region" description="Helical" evidence="2">
    <location>
        <begin position="173"/>
        <end position="192"/>
    </location>
</feature>
<name>A0A167YUH3_9HYPO</name>
<keyword evidence="2" id="KW-1133">Transmembrane helix</keyword>
<dbReference type="SUPFAM" id="SSF53474">
    <property type="entry name" value="alpha/beta-Hydrolases"/>
    <property type="match status" value="1"/>
</dbReference>
<accession>A0A167YUH3</accession>
<dbReference type="Gene3D" id="3.40.50.1820">
    <property type="entry name" value="alpha/beta hydrolase"/>
    <property type="match status" value="1"/>
</dbReference>
<dbReference type="Proteomes" id="UP000076874">
    <property type="component" value="Unassembled WGS sequence"/>
</dbReference>
<evidence type="ECO:0000313" key="3">
    <source>
        <dbReference type="EMBL" id="OAA66707.1"/>
    </source>
</evidence>
<keyword evidence="4" id="KW-1185">Reference proteome</keyword>
<protein>
    <submittedName>
        <fullName evidence="3">Mitochondrial integral membrane protein</fullName>
    </submittedName>
</protein>
<feature type="region of interest" description="Disordered" evidence="1">
    <location>
        <begin position="1"/>
        <end position="50"/>
    </location>
</feature>
<evidence type="ECO:0000313" key="4">
    <source>
        <dbReference type="Proteomes" id="UP000076874"/>
    </source>
</evidence>
<feature type="transmembrane region" description="Helical" evidence="2">
    <location>
        <begin position="224"/>
        <end position="247"/>
    </location>
</feature>
<dbReference type="AlphaFoldDB" id="A0A167YUH3"/>
<feature type="transmembrane region" description="Helical" evidence="2">
    <location>
        <begin position="149"/>
        <end position="167"/>
    </location>
</feature>
<dbReference type="Pfam" id="PF10329">
    <property type="entry name" value="DUF2417"/>
    <property type="match status" value="1"/>
</dbReference>